<accession>H6L631</accession>
<evidence type="ECO:0000313" key="2">
    <source>
        <dbReference type="Proteomes" id="UP000007519"/>
    </source>
</evidence>
<sequence length="230" mass="27158">MQYFDADFLGFFRELAANNEREWFKARKKRYEESVKQPFERLIEDLGQEMQRIEPGIDLRLPKELIFRIYKDSRFSKDKTPYKLHASAILSSKGRKAIDWPAYYLQFGPAGVWVGGGAYRLSPAQVLAVREAILDQRENFERLLAQPAFEQYYPAGLQGEKHKRIPKQFRALGEELPLIYQKQYYFMRTYEEEAEMDEILQSKELLPWLLEHFEAAMGVNRFLREALAGE</sequence>
<dbReference type="InterPro" id="IPR012808">
    <property type="entry name" value="CHP02453"/>
</dbReference>
<dbReference type="OrthoDB" id="9794241at2"/>
<organism evidence="1 2">
    <name type="scientific">Saprospira grandis (strain Lewin)</name>
    <dbReference type="NCBI Taxonomy" id="984262"/>
    <lineage>
        <taxon>Bacteria</taxon>
        <taxon>Pseudomonadati</taxon>
        <taxon>Bacteroidota</taxon>
        <taxon>Saprospiria</taxon>
        <taxon>Saprospirales</taxon>
        <taxon>Saprospiraceae</taxon>
        <taxon>Saprospira</taxon>
    </lineage>
</organism>
<evidence type="ECO:0008006" key="3">
    <source>
        <dbReference type="Google" id="ProtNLM"/>
    </source>
</evidence>
<evidence type="ECO:0000313" key="1">
    <source>
        <dbReference type="EMBL" id="AFC26591.1"/>
    </source>
</evidence>
<dbReference type="InterPro" id="IPR015996">
    <property type="entry name" value="UCP028451"/>
</dbReference>
<name>H6L631_SAPGL</name>
<dbReference type="RefSeq" id="WP_015694176.1">
    <property type="nucleotide sequence ID" value="NC_016940.1"/>
</dbReference>
<dbReference type="NCBIfam" id="TIGR02453">
    <property type="entry name" value="TIGR02453 family protein"/>
    <property type="match status" value="1"/>
</dbReference>
<reference evidence="1 2" key="1">
    <citation type="journal article" date="2012" name="Stand. Genomic Sci.">
        <title>Complete genome sequencing and analysis of Saprospira grandis str. Lewin, a predatory marine bacterium.</title>
        <authorList>
            <person name="Saw J.H."/>
            <person name="Yuryev A."/>
            <person name="Kanbe M."/>
            <person name="Hou S."/>
            <person name="Young A.G."/>
            <person name="Aizawa S."/>
            <person name="Alam M."/>
        </authorList>
    </citation>
    <scope>NUCLEOTIDE SEQUENCE [LARGE SCALE GENOMIC DNA]</scope>
    <source>
        <strain evidence="1 2">Lewin</strain>
    </source>
</reference>
<dbReference type="Proteomes" id="UP000007519">
    <property type="component" value="Chromosome"/>
</dbReference>
<dbReference type="PANTHER" id="PTHR36452">
    <property type="entry name" value="CHROMOSOME 12, WHOLE GENOME SHOTGUN SEQUENCE"/>
    <property type="match status" value="1"/>
</dbReference>
<dbReference type="PIRSF" id="PIRSF028451">
    <property type="entry name" value="UCP028451"/>
    <property type="match status" value="1"/>
</dbReference>
<keyword evidence="2" id="KW-1185">Reference proteome</keyword>
<dbReference type="eggNOG" id="COG5587">
    <property type="taxonomic scope" value="Bacteria"/>
</dbReference>
<proteinExistence type="predicted"/>
<dbReference type="Pfam" id="PF09365">
    <property type="entry name" value="DUF2461"/>
    <property type="match status" value="1"/>
</dbReference>
<dbReference type="EMBL" id="CP002831">
    <property type="protein sequence ID" value="AFC26591.1"/>
    <property type="molecule type" value="Genomic_DNA"/>
</dbReference>
<gene>
    <name evidence="1" type="ordered locus">SGRA_3875</name>
</gene>
<dbReference type="KEGG" id="sgn:SGRA_3875"/>
<dbReference type="PANTHER" id="PTHR36452:SF1">
    <property type="entry name" value="DUF2461 DOMAIN-CONTAINING PROTEIN"/>
    <property type="match status" value="1"/>
</dbReference>
<dbReference type="AlphaFoldDB" id="H6L631"/>
<dbReference type="STRING" id="984262.SGRA_3875"/>
<protein>
    <recommendedName>
        <fullName evidence="3">TIGR02453 family protein</fullName>
    </recommendedName>
</protein>
<dbReference type="HOGENOM" id="CLU_036742_2_0_10"/>